<dbReference type="STRING" id="188937.MA_0914"/>
<proteinExistence type="predicted"/>
<dbReference type="CDD" id="cd02691">
    <property type="entry name" value="PurM-like2"/>
    <property type="match status" value="1"/>
</dbReference>
<dbReference type="Pfam" id="PF00586">
    <property type="entry name" value="AIRS"/>
    <property type="match status" value="1"/>
</dbReference>
<dbReference type="PANTHER" id="PTHR30270">
    <property type="entry name" value="THIAMINE-MONOPHOSPHATE KINASE"/>
    <property type="match status" value="1"/>
</dbReference>
<dbReference type="SUPFAM" id="SSF55326">
    <property type="entry name" value="PurM N-terminal domain-like"/>
    <property type="match status" value="1"/>
</dbReference>
<dbReference type="InterPro" id="IPR010918">
    <property type="entry name" value="PurM-like_C_dom"/>
</dbReference>
<evidence type="ECO:0000313" key="4">
    <source>
        <dbReference type="EMBL" id="AAM04347.1"/>
    </source>
</evidence>
<feature type="domain" description="PurM-like N-terminal" evidence="2">
    <location>
        <begin position="117"/>
        <end position="228"/>
    </location>
</feature>
<dbReference type="InterPro" id="IPR009186">
    <property type="entry name" value="Ni_metllenz_mat"/>
</dbReference>
<accession>Q8TS90</accession>
<dbReference type="InterPro" id="IPR006283">
    <property type="entry name" value="ThiL-like"/>
</dbReference>
<gene>
    <name evidence="4" type="ordered locus">MA_0914</name>
</gene>
<evidence type="ECO:0000256" key="1">
    <source>
        <dbReference type="SAM" id="Coils"/>
    </source>
</evidence>
<evidence type="ECO:0000313" key="5">
    <source>
        <dbReference type="Proteomes" id="UP000002487"/>
    </source>
</evidence>
<dbReference type="EMBL" id="AE010299">
    <property type="protein sequence ID" value="AAM04347.1"/>
    <property type="molecule type" value="Genomic_DNA"/>
</dbReference>
<reference evidence="4 5" key="1">
    <citation type="journal article" date="2002" name="Genome Res.">
        <title>The genome of Methanosarcina acetivorans reveals extensive metabolic and physiological diversity.</title>
        <authorList>
            <person name="Galagan J.E."/>
            <person name="Nusbaum C."/>
            <person name="Roy A."/>
            <person name="Endrizzi M.G."/>
            <person name="Macdonald P."/>
            <person name="FitzHugh W."/>
            <person name="Calvo S."/>
            <person name="Engels R."/>
            <person name="Smirnov S."/>
            <person name="Atnoor D."/>
            <person name="Brown A."/>
            <person name="Allen N."/>
            <person name="Naylor J."/>
            <person name="Stange-Thomann N."/>
            <person name="DeArellano K."/>
            <person name="Johnson R."/>
            <person name="Linton L."/>
            <person name="McEwan P."/>
            <person name="McKernan K."/>
            <person name="Talamas J."/>
            <person name="Tirrell A."/>
            <person name="Ye W."/>
            <person name="Zimmer A."/>
            <person name="Barber R.D."/>
            <person name="Cann I."/>
            <person name="Graham D.E."/>
            <person name="Grahame D.A."/>
            <person name="Guss A."/>
            <person name="Hedderich R."/>
            <person name="Ingram-Smith C."/>
            <person name="Kuettner C.H."/>
            <person name="Krzycki J.A."/>
            <person name="Leigh J.A."/>
            <person name="Li W."/>
            <person name="Liu J."/>
            <person name="Mukhopadhyay B."/>
            <person name="Reeve J.N."/>
            <person name="Smith K."/>
            <person name="Springer T.A."/>
            <person name="Umayam L.A."/>
            <person name="White O."/>
            <person name="White R.H."/>
            <person name="de Macario E.C."/>
            <person name="Ferry J.G."/>
            <person name="Jarrell K.F."/>
            <person name="Jing H."/>
            <person name="Macario A.J.L."/>
            <person name="Paulsen I."/>
            <person name="Pritchett M."/>
            <person name="Sowers K.R."/>
            <person name="Swanson R.V."/>
            <person name="Zinder S.H."/>
            <person name="Lander E."/>
            <person name="Metcalf W.W."/>
            <person name="Birren B."/>
        </authorList>
    </citation>
    <scope>NUCLEOTIDE SEQUENCE [LARGE SCALE GENOMIC DNA]</scope>
    <source>
        <strain evidence="5">ATCC 35395 / DSM 2834 / JCM 12185 / C2A</strain>
    </source>
</reference>
<dbReference type="PIRSF" id="PIRSF006346">
    <property type="entry name" value="Ni_metllenz_mat"/>
    <property type="match status" value="1"/>
</dbReference>
<dbReference type="PhylomeDB" id="Q8TS90"/>
<dbReference type="EnsemblBacteria" id="AAM04347">
    <property type="protein sequence ID" value="AAM04347"/>
    <property type="gene ID" value="MA_0914"/>
</dbReference>
<dbReference type="HOGENOM" id="CLU_648312_0_0_2"/>
<dbReference type="InParanoid" id="Q8TS90"/>
<name>Q8TS90_METAC</name>
<dbReference type="AlphaFoldDB" id="Q8TS90"/>
<keyword evidence="5" id="KW-1185">Reference proteome</keyword>
<dbReference type="Proteomes" id="UP000002487">
    <property type="component" value="Chromosome"/>
</dbReference>
<dbReference type="Gene3D" id="3.90.650.10">
    <property type="entry name" value="PurM-like C-terminal domain"/>
    <property type="match status" value="1"/>
</dbReference>
<evidence type="ECO:0000259" key="3">
    <source>
        <dbReference type="Pfam" id="PF02769"/>
    </source>
</evidence>
<feature type="domain" description="PurM-like C-terminal" evidence="3">
    <location>
        <begin position="240"/>
        <end position="391"/>
    </location>
</feature>
<evidence type="ECO:0000259" key="2">
    <source>
        <dbReference type="Pfam" id="PF00586"/>
    </source>
</evidence>
<protein>
    <recommendedName>
        <fullName evidence="6">Hydrogenase expression/formation protein</fullName>
    </recommendedName>
</protein>
<dbReference type="GO" id="GO:0009228">
    <property type="term" value="P:thiamine biosynthetic process"/>
    <property type="evidence" value="ECO:0007669"/>
    <property type="project" value="InterPro"/>
</dbReference>
<evidence type="ECO:0008006" key="6">
    <source>
        <dbReference type="Google" id="ProtNLM"/>
    </source>
</evidence>
<dbReference type="GO" id="GO:0009030">
    <property type="term" value="F:thiamine-phosphate kinase activity"/>
    <property type="evidence" value="ECO:0007669"/>
    <property type="project" value="InterPro"/>
</dbReference>
<sequence length="454" mass="48965">MTDICMRMVTMDIEGYAKRALRKDSSNEAGLEAQLASRILEIKNINPERAHEIAAAVICEAKATLHTEGDVLNPTLSGVSMGEFGVGSRGTGDFYVHSKLGEVIGQTGAVVDSAQLDDSGVVKIGNEYLVVTIDGIHSRLSDFPFLSGFHVARAALRDVYSMGSRPLAMLSDIHVADDGDVAKIFDHIAGITTVSELTGIPLITGSTLRIGGDMVIGERMTGGVGAVGITSSLTSRNRTRPGDLILMTEGAGGGTVSTTALYYGMHDVVEETINIRFLEACEALLQSGLYKKVHSMTDVTNGGIRGDAREISKTAKVKMVFEEEKMRTLVNPKVLSMLEALKIDYLGVSLDALLVIAPPEYAGEILKTVRAAGVEIDIIGRVEEGIGAEIIVNGETRDFAPRFRESAYTPVKKIHGEDNPRDFEEMRNAIDRAAEEAINKKQRVLEKIKAKKKS</sequence>
<dbReference type="FunCoup" id="Q8TS90">
    <property type="interactions" value="1"/>
</dbReference>
<dbReference type="KEGG" id="mac:MA_0914"/>
<dbReference type="InterPro" id="IPR016188">
    <property type="entry name" value="PurM-like_N"/>
</dbReference>
<dbReference type="SUPFAM" id="SSF56042">
    <property type="entry name" value="PurM C-terminal domain-like"/>
    <property type="match status" value="1"/>
</dbReference>
<dbReference type="PANTHER" id="PTHR30270:SF2">
    <property type="entry name" value="HYDROGENASE EXPRESSION_FORMATION PROTEIN"/>
    <property type="match status" value="1"/>
</dbReference>
<dbReference type="InterPro" id="IPR036921">
    <property type="entry name" value="PurM-like_N_sf"/>
</dbReference>
<dbReference type="InterPro" id="IPR036676">
    <property type="entry name" value="PurM-like_C_sf"/>
</dbReference>
<dbReference type="Gene3D" id="3.30.1330.10">
    <property type="entry name" value="PurM-like, N-terminal domain"/>
    <property type="match status" value="1"/>
</dbReference>
<dbReference type="Pfam" id="PF02769">
    <property type="entry name" value="AIRS_C"/>
    <property type="match status" value="1"/>
</dbReference>
<keyword evidence="1" id="KW-0175">Coiled coil</keyword>
<feature type="coiled-coil region" evidence="1">
    <location>
        <begin position="423"/>
        <end position="454"/>
    </location>
</feature>
<organism evidence="4 5">
    <name type="scientific">Methanosarcina acetivorans (strain ATCC 35395 / DSM 2834 / JCM 12185 / C2A)</name>
    <dbReference type="NCBI Taxonomy" id="188937"/>
    <lineage>
        <taxon>Archaea</taxon>
        <taxon>Methanobacteriati</taxon>
        <taxon>Methanobacteriota</taxon>
        <taxon>Stenosarchaea group</taxon>
        <taxon>Methanomicrobia</taxon>
        <taxon>Methanosarcinales</taxon>
        <taxon>Methanosarcinaceae</taxon>
        <taxon>Methanosarcina</taxon>
    </lineage>
</organism>